<evidence type="ECO:0000256" key="2">
    <source>
        <dbReference type="ARBA" id="ARBA00023315"/>
    </source>
</evidence>
<gene>
    <name evidence="4" type="ORF">BB934_03080</name>
</gene>
<feature type="domain" description="N-acetyltransferase" evidence="3">
    <location>
        <begin position="7"/>
        <end position="148"/>
    </location>
</feature>
<dbReference type="CDD" id="cd04301">
    <property type="entry name" value="NAT_SF"/>
    <property type="match status" value="1"/>
</dbReference>
<evidence type="ECO:0000313" key="4">
    <source>
        <dbReference type="EMBL" id="ANY81555.1"/>
    </source>
</evidence>
<dbReference type="Pfam" id="PF13673">
    <property type="entry name" value="Acetyltransf_10"/>
    <property type="match status" value="1"/>
</dbReference>
<dbReference type="PROSITE" id="PS51186">
    <property type="entry name" value="GNAT"/>
    <property type="match status" value="1"/>
</dbReference>
<dbReference type="PANTHER" id="PTHR43877">
    <property type="entry name" value="AMINOALKYLPHOSPHONATE N-ACETYLTRANSFERASE-RELATED-RELATED"/>
    <property type="match status" value="1"/>
</dbReference>
<accession>A0A1B2ENJ0</accession>
<protein>
    <recommendedName>
        <fullName evidence="3">N-acetyltransferase domain-containing protein</fullName>
    </recommendedName>
</protein>
<dbReference type="EMBL" id="CP016616">
    <property type="protein sequence ID" value="ANY81555.1"/>
    <property type="molecule type" value="Genomic_DNA"/>
</dbReference>
<name>A0A1B2ENJ0_9HYPH</name>
<organism evidence="4">
    <name type="scientific">Microvirga ossetica</name>
    <dbReference type="NCBI Taxonomy" id="1882682"/>
    <lineage>
        <taxon>Bacteria</taxon>
        <taxon>Pseudomonadati</taxon>
        <taxon>Pseudomonadota</taxon>
        <taxon>Alphaproteobacteria</taxon>
        <taxon>Hyphomicrobiales</taxon>
        <taxon>Methylobacteriaceae</taxon>
        <taxon>Microvirga</taxon>
    </lineage>
</organism>
<dbReference type="InterPro" id="IPR000182">
    <property type="entry name" value="GNAT_dom"/>
</dbReference>
<proteinExistence type="predicted"/>
<keyword evidence="2" id="KW-0012">Acyltransferase</keyword>
<sequence length="155" mass="17228">MYQGDIEIIEADTRLRYAQCVQIRTRVFVIGQNVPAEREIDQHEDVCLHYVALAGAVPVGTVRWRTYAPDTAKIERLAVLDGARGRGIGSGLMAYLLDEIPRHPEFSYVKLASQDHAIPFYTAMGFEVIGDAFDDGGLPHHDMILKLRVCSNGGK</sequence>
<evidence type="ECO:0000256" key="1">
    <source>
        <dbReference type="ARBA" id="ARBA00022679"/>
    </source>
</evidence>
<dbReference type="AlphaFoldDB" id="A0A1B2ENJ0"/>
<keyword evidence="1" id="KW-0808">Transferase</keyword>
<dbReference type="GO" id="GO:0016747">
    <property type="term" value="F:acyltransferase activity, transferring groups other than amino-acyl groups"/>
    <property type="evidence" value="ECO:0007669"/>
    <property type="project" value="InterPro"/>
</dbReference>
<dbReference type="KEGG" id="moc:BB934_03080"/>
<dbReference type="SUPFAM" id="SSF55729">
    <property type="entry name" value="Acyl-CoA N-acyltransferases (Nat)"/>
    <property type="match status" value="1"/>
</dbReference>
<dbReference type="InterPro" id="IPR050832">
    <property type="entry name" value="Bact_Acetyltransf"/>
</dbReference>
<dbReference type="InterPro" id="IPR016181">
    <property type="entry name" value="Acyl_CoA_acyltransferase"/>
</dbReference>
<reference evidence="4" key="1">
    <citation type="submission" date="2016-07" db="EMBL/GenBank/DDBJ databases">
        <title>Microvirga ossetica sp. nov. a new species of rhizobia isolated from root nodules of the legume species Vicia alpestris Steven originated from North Ossetia region in the Caucasus.</title>
        <authorList>
            <person name="Safronova V.I."/>
            <person name="Kuznetsova I.G."/>
            <person name="Sazanova A.L."/>
            <person name="Belimov A."/>
            <person name="Andronov E."/>
            <person name="Osledkin Y.S."/>
            <person name="Onishchuk O.P."/>
            <person name="Kurchak O.N."/>
            <person name="Shaposhnikov A.I."/>
            <person name="Willems A."/>
            <person name="Tikhonovich I.A."/>
        </authorList>
    </citation>
    <scope>NUCLEOTIDE SEQUENCE [LARGE SCALE GENOMIC DNA]</scope>
    <source>
        <strain evidence="4">V5/3M</strain>
    </source>
</reference>
<evidence type="ECO:0000259" key="3">
    <source>
        <dbReference type="PROSITE" id="PS51186"/>
    </source>
</evidence>
<dbReference type="Gene3D" id="3.40.630.30">
    <property type="match status" value="1"/>
</dbReference>